<dbReference type="Proteomes" id="UP001642487">
    <property type="component" value="Chromosome 10"/>
</dbReference>
<name>A0ABP0XVM6_9ROSI</name>
<dbReference type="EMBL" id="OZ021744">
    <property type="protein sequence ID" value="CAK9312213.1"/>
    <property type="molecule type" value="Genomic_DNA"/>
</dbReference>
<evidence type="ECO:0000313" key="1">
    <source>
        <dbReference type="EMBL" id="CAK9312213.1"/>
    </source>
</evidence>
<proteinExistence type="predicted"/>
<accession>A0ABP0XVM6</accession>
<gene>
    <name evidence="1" type="ORF">CITCOLO1_LOCUS3896</name>
</gene>
<keyword evidence="2" id="KW-1185">Reference proteome</keyword>
<reference evidence="1 2" key="1">
    <citation type="submission" date="2024-03" db="EMBL/GenBank/DDBJ databases">
        <authorList>
            <person name="Gkanogiannis A."/>
            <person name="Becerra Lopez-Lavalle L."/>
        </authorList>
    </citation>
    <scope>NUCLEOTIDE SEQUENCE [LARGE SCALE GENOMIC DNA]</scope>
</reference>
<evidence type="ECO:0000313" key="2">
    <source>
        <dbReference type="Proteomes" id="UP001642487"/>
    </source>
</evidence>
<organism evidence="1 2">
    <name type="scientific">Citrullus colocynthis</name>
    <name type="common">colocynth</name>
    <dbReference type="NCBI Taxonomy" id="252529"/>
    <lineage>
        <taxon>Eukaryota</taxon>
        <taxon>Viridiplantae</taxon>
        <taxon>Streptophyta</taxon>
        <taxon>Embryophyta</taxon>
        <taxon>Tracheophyta</taxon>
        <taxon>Spermatophyta</taxon>
        <taxon>Magnoliopsida</taxon>
        <taxon>eudicotyledons</taxon>
        <taxon>Gunneridae</taxon>
        <taxon>Pentapetalae</taxon>
        <taxon>rosids</taxon>
        <taxon>fabids</taxon>
        <taxon>Cucurbitales</taxon>
        <taxon>Cucurbitaceae</taxon>
        <taxon>Benincaseae</taxon>
        <taxon>Citrullus</taxon>
    </lineage>
</organism>
<protein>
    <submittedName>
        <fullName evidence="1">Uncharacterized protein</fullName>
    </submittedName>
</protein>
<sequence>MRSAVEIFNKLVKTNSRNFKKSPANVLAPPSCISPPPFLLAKAILQPLLYLELKRHIETEAEQDLAGPMYESKREG</sequence>